<name>A0A8X7VBA0_BRACI</name>
<proteinExistence type="predicted"/>
<dbReference type="EMBL" id="JAAMPC010000006">
    <property type="protein sequence ID" value="KAG2308055.1"/>
    <property type="molecule type" value="Genomic_DNA"/>
</dbReference>
<evidence type="ECO:0000313" key="1">
    <source>
        <dbReference type="EMBL" id="KAG2308055.1"/>
    </source>
</evidence>
<accession>A0A8X7VBA0</accession>
<protein>
    <submittedName>
        <fullName evidence="1">Uncharacterized protein</fullName>
    </submittedName>
</protein>
<dbReference type="AlphaFoldDB" id="A0A8X7VBA0"/>
<organism evidence="1 2">
    <name type="scientific">Brassica carinata</name>
    <name type="common">Ethiopian mustard</name>
    <name type="synonym">Abyssinian cabbage</name>
    <dbReference type="NCBI Taxonomy" id="52824"/>
    <lineage>
        <taxon>Eukaryota</taxon>
        <taxon>Viridiplantae</taxon>
        <taxon>Streptophyta</taxon>
        <taxon>Embryophyta</taxon>
        <taxon>Tracheophyta</taxon>
        <taxon>Spermatophyta</taxon>
        <taxon>Magnoliopsida</taxon>
        <taxon>eudicotyledons</taxon>
        <taxon>Gunneridae</taxon>
        <taxon>Pentapetalae</taxon>
        <taxon>rosids</taxon>
        <taxon>malvids</taxon>
        <taxon>Brassicales</taxon>
        <taxon>Brassicaceae</taxon>
        <taxon>Brassiceae</taxon>
        <taxon>Brassica</taxon>
    </lineage>
</organism>
<keyword evidence="2" id="KW-1185">Reference proteome</keyword>
<evidence type="ECO:0000313" key="2">
    <source>
        <dbReference type="Proteomes" id="UP000886595"/>
    </source>
</evidence>
<sequence>MSSMGANYAQLQVMQKKQKEKMMMKKRLEKERHGGVDGGESVGVFLPPLERVVPEYFQSSLLRRQLMKK</sequence>
<gene>
    <name evidence="1" type="ORF">Bca52824_027803</name>
</gene>
<reference evidence="1 2" key="1">
    <citation type="submission" date="2020-02" db="EMBL/GenBank/DDBJ databases">
        <authorList>
            <person name="Ma Q."/>
            <person name="Huang Y."/>
            <person name="Song X."/>
            <person name="Pei D."/>
        </authorList>
    </citation>
    <scope>NUCLEOTIDE SEQUENCE [LARGE SCALE GENOMIC DNA]</scope>
    <source>
        <strain evidence="1">Sxm20200214</strain>
        <tissue evidence="1">Leaf</tissue>
    </source>
</reference>
<comment type="caution">
    <text evidence="1">The sequence shown here is derived from an EMBL/GenBank/DDBJ whole genome shotgun (WGS) entry which is preliminary data.</text>
</comment>
<dbReference type="Proteomes" id="UP000886595">
    <property type="component" value="Unassembled WGS sequence"/>
</dbReference>